<dbReference type="EMBL" id="JBDJPC010000002">
    <property type="protein sequence ID" value="KAL1513713.1"/>
    <property type="molecule type" value="Genomic_DNA"/>
</dbReference>
<dbReference type="Proteomes" id="UP001566132">
    <property type="component" value="Unassembled WGS sequence"/>
</dbReference>
<comment type="caution">
    <text evidence="1">The sequence shown here is derived from an EMBL/GenBank/DDBJ whole genome shotgun (WGS) entry which is preliminary data.</text>
</comment>
<organism evidence="1 2">
    <name type="scientific">Hypothenemus hampei</name>
    <name type="common">Coffee berry borer</name>
    <dbReference type="NCBI Taxonomy" id="57062"/>
    <lineage>
        <taxon>Eukaryota</taxon>
        <taxon>Metazoa</taxon>
        <taxon>Ecdysozoa</taxon>
        <taxon>Arthropoda</taxon>
        <taxon>Hexapoda</taxon>
        <taxon>Insecta</taxon>
        <taxon>Pterygota</taxon>
        <taxon>Neoptera</taxon>
        <taxon>Endopterygota</taxon>
        <taxon>Coleoptera</taxon>
        <taxon>Polyphaga</taxon>
        <taxon>Cucujiformia</taxon>
        <taxon>Curculionidae</taxon>
        <taxon>Scolytinae</taxon>
        <taxon>Hypothenemus</taxon>
    </lineage>
</organism>
<name>A0ABD1F7Z8_HYPHA</name>
<gene>
    <name evidence="1" type="ORF">ABEB36_003086</name>
</gene>
<keyword evidence="2" id="KW-1185">Reference proteome</keyword>
<accession>A0ABD1F7Z8</accession>
<proteinExistence type="predicted"/>
<evidence type="ECO:0000313" key="2">
    <source>
        <dbReference type="Proteomes" id="UP001566132"/>
    </source>
</evidence>
<sequence>MKEEKGQGGPTKWLNHLQDRVSKGIDVSFNTVRRIVQEDAMNPSPRNAVDEFEEEIVRKAGFWLLETAIVQLGIVLELDL</sequence>
<dbReference type="AlphaFoldDB" id="A0ABD1F7Z8"/>
<evidence type="ECO:0000313" key="1">
    <source>
        <dbReference type="EMBL" id="KAL1513713.1"/>
    </source>
</evidence>
<reference evidence="1 2" key="1">
    <citation type="submission" date="2024-05" db="EMBL/GenBank/DDBJ databases">
        <title>Genetic variation in Jamaican populations of the coffee berry borer (Hypothenemus hampei).</title>
        <authorList>
            <person name="Errbii M."/>
            <person name="Myrie A."/>
        </authorList>
    </citation>
    <scope>NUCLEOTIDE SEQUENCE [LARGE SCALE GENOMIC DNA]</scope>
    <source>
        <strain evidence="1">JA-Hopewell-2020-01-JO</strain>
        <tissue evidence="1">Whole body</tissue>
    </source>
</reference>
<protein>
    <submittedName>
        <fullName evidence="1">Uncharacterized protein</fullName>
    </submittedName>
</protein>